<feature type="transmembrane region" description="Helical" evidence="1">
    <location>
        <begin position="502"/>
        <end position="524"/>
    </location>
</feature>
<proteinExistence type="predicted"/>
<feature type="transmembrane region" description="Helical" evidence="1">
    <location>
        <begin position="403"/>
        <end position="425"/>
    </location>
</feature>
<evidence type="ECO:0000313" key="3">
    <source>
        <dbReference type="Proteomes" id="UP000010420"/>
    </source>
</evidence>
<dbReference type="eggNOG" id="COG2898">
    <property type="taxonomic scope" value="Bacteria"/>
</dbReference>
<name>L1QIE9_9CLOT</name>
<dbReference type="RefSeq" id="WP_005212223.1">
    <property type="nucleotide sequence ID" value="NZ_KB291624.1"/>
</dbReference>
<organism evidence="2 3">
    <name type="scientific">Clostridium celatum DSM 1785</name>
    <dbReference type="NCBI Taxonomy" id="545697"/>
    <lineage>
        <taxon>Bacteria</taxon>
        <taxon>Bacillati</taxon>
        <taxon>Bacillota</taxon>
        <taxon>Clostridia</taxon>
        <taxon>Eubacteriales</taxon>
        <taxon>Clostridiaceae</taxon>
        <taxon>Clostridium</taxon>
    </lineage>
</organism>
<dbReference type="EMBL" id="AMEZ01000032">
    <property type="protein sequence ID" value="EKY27753.1"/>
    <property type="molecule type" value="Genomic_DNA"/>
</dbReference>
<accession>L1QIE9</accession>
<feature type="transmembrane region" description="Helical" evidence="1">
    <location>
        <begin position="120"/>
        <end position="145"/>
    </location>
</feature>
<feature type="transmembrane region" description="Helical" evidence="1">
    <location>
        <begin position="151"/>
        <end position="179"/>
    </location>
</feature>
<dbReference type="PATRIC" id="fig|545697.3.peg.1208"/>
<keyword evidence="1" id="KW-0812">Transmembrane</keyword>
<dbReference type="HOGENOM" id="CLU_031634_1_0_9"/>
<keyword evidence="1" id="KW-0472">Membrane</keyword>
<reference evidence="2 3" key="1">
    <citation type="submission" date="2012-05" db="EMBL/GenBank/DDBJ databases">
        <authorList>
            <person name="Weinstock G."/>
            <person name="Sodergren E."/>
            <person name="Lobos E.A."/>
            <person name="Fulton L."/>
            <person name="Fulton R."/>
            <person name="Courtney L."/>
            <person name="Fronick C."/>
            <person name="O'Laughlin M."/>
            <person name="Godfrey J."/>
            <person name="Wilson R.M."/>
            <person name="Miner T."/>
            <person name="Farmer C."/>
            <person name="Delehaunty K."/>
            <person name="Cordes M."/>
            <person name="Minx P."/>
            <person name="Tomlinson C."/>
            <person name="Chen J."/>
            <person name="Wollam A."/>
            <person name="Pepin K.H."/>
            <person name="Bhonagiri V."/>
            <person name="Zhang X."/>
            <person name="Suruliraj S."/>
            <person name="Warren W."/>
            <person name="Mitreva M."/>
            <person name="Mardis E.R."/>
            <person name="Wilson R.K."/>
        </authorList>
    </citation>
    <scope>NUCLEOTIDE SEQUENCE [LARGE SCALE GENOMIC DNA]</scope>
    <source>
        <strain evidence="2 3">DSM 1785</strain>
    </source>
</reference>
<dbReference type="Proteomes" id="UP000010420">
    <property type="component" value="Unassembled WGS sequence"/>
</dbReference>
<evidence type="ECO:0000256" key="1">
    <source>
        <dbReference type="SAM" id="Phobius"/>
    </source>
</evidence>
<feature type="transmembrane region" description="Helical" evidence="1">
    <location>
        <begin position="67"/>
        <end position="90"/>
    </location>
</feature>
<evidence type="ECO:0000313" key="2">
    <source>
        <dbReference type="EMBL" id="EKY27753.1"/>
    </source>
</evidence>
<feature type="transmembrane region" description="Helical" evidence="1">
    <location>
        <begin position="191"/>
        <end position="209"/>
    </location>
</feature>
<keyword evidence="1" id="KW-1133">Transmembrane helix</keyword>
<dbReference type="AlphaFoldDB" id="L1QIE9"/>
<feature type="transmembrane region" description="Helical" evidence="1">
    <location>
        <begin position="431"/>
        <end position="453"/>
    </location>
</feature>
<sequence length="534" mass="59461">MSNLLVILKNSFINNTGINSLANGINGGKEKKKLLFSTFMLIFIGALICFMSTTYSLMMAEALQEIGYLDLLLVMAILVSCMLGLFTSIYKAQGVLFNAKDYDLLMSLPIKNTTILASKIISLMSINFISSALILIPASIVYFRYNGSLSWMYFLILTISLIFVPMIPIVAASIIAVIITFISSRFKHKNIATVIVGMIILLGIMAVSFNSQKYVNEFIANSESIVNGLSSIYPPALYLKNALINIDFISLVKFIIISIIPFMIFIFVFAKTFKIINGKLSETYRRANYKVGSLEEKSILKALMIQELRRYIATPIYIFNTAFAMVLLVSASVVSLFLSREQILVLLGYQGMEDLIPMMALVLMVFTIGLSCTTNSSISLEGNRLWIIKSLPIDTVKIFKGKILMNLIITVPATIISNILLFIGLNYEIKYLIFNLVISLIFSLLSPVVGLIGNLYFPKLDWTNPTVVVKQSTSVFITMVFVMATIGLGIGAVYLFRISNFIMFLSIVAIILLVMLVVAWEVLINQGVTKFKEL</sequence>
<feature type="transmembrane region" description="Helical" evidence="1">
    <location>
        <begin position="358"/>
        <end position="382"/>
    </location>
</feature>
<feature type="transmembrane region" description="Helical" evidence="1">
    <location>
        <begin position="474"/>
        <end position="496"/>
    </location>
</feature>
<comment type="caution">
    <text evidence="2">The sequence shown here is derived from an EMBL/GenBank/DDBJ whole genome shotgun (WGS) entry which is preliminary data.</text>
</comment>
<feature type="transmembrane region" description="Helical" evidence="1">
    <location>
        <begin position="316"/>
        <end position="338"/>
    </location>
</feature>
<gene>
    <name evidence="2" type="ORF">HMPREF0216_01227</name>
</gene>
<feature type="transmembrane region" description="Helical" evidence="1">
    <location>
        <begin position="248"/>
        <end position="270"/>
    </location>
</feature>
<keyword evidence="3" id="KW-1185">Reference proteome</keyword>
<feature type="transmembrane region" description="Helical" evidence="1">
    <location>
        <begin position="34"/>
        <end position="55"/>
    </location>
</feature>
<dbReference type="STRING" id="545697.HMPREF0216_01227"/>
<protein>
    <submittedName>
        <fullName evidence="2">Uncharacterized protein</fullName>
    </submittedName>
</protein>
<dbReference type="OrthoDB" id="138672at2"/>